<evidence type="ECO:0000313" key="1">
    <source>
        <dbReference type="EMBL" id="VWC30417.1"/>
    </source>
</evidence>
<name>A0A6P2RDN2_9BURK</name>
<proteinExistence type="predicted"/>
<reference evidence="1 2" key="1">
    <citation type="submission" date="2019-09" db="EMBL/GenBank/DDBJ databases">
        <authorList>
            <person name="Depoorter E."/>
        </authorList>
    </citation>
    <scope>NUCLEOTIDE SEQUENCE [LARGE SCALE GENOMIC DNA]</scope>
    <source>
        <strain evidence="1">LMG 13014</strain>
    </source>
</reference>
<dbReference type="Proteomes" id="UP000494261">
    <property type="component" value="Unassembled WGS sequence"/>
</dbReference>
<evidence type="ECO:0000313" key="2">
    <source>
        <dbReference type="Proteomes" id="UP000494261"/>
    </source>
</evidence>
<sequence length="209" mass="23330">MKADTKELRSNFEKALQFFLKGEFAGHPGVKVTKNKITVSHKESGAVATLHFEYLANIRAYETIIFVEHPTLRAELDRIGPPYPSNLPNAKLVYSMSTVTEDDACPLLPVTEQGIETTCQGLLRRLREIDLPIVSNLLNLGPGLVNDVIARPKYYSYPVPLIFVALRSNGMKPDEDVLARILSEQTLGYTNHREQKESFNMQLLGSVGS</sequence>
<dbReference type="AlphaFoldDB" id="A0A6P2RDN2"/>
<dbReference type="EMBL" id="CABVQC010000057">
    <property type="protein sequence ID" value="VWC30417.1"/>
    <property type="molecule type" value="Genomic_DNA"/>
</dbReference>
<organism evidence="1 2">
    <name type="scientific">Burkholderia aenigmatica</name>
    <dbReference type="NCBI Taxonomy" id="2015348"/>
    <lineage>
        <taxon>Bacteria</taxon>
        <taxon>Pseudomonadati</taxon>
        <taxon>Pseudomonadota</taxon>
        <taxon>Betaproteobacteria</taxon>
        <taxon>Burkholderiales</taxon>
        <taxon>Burkholderiaceae</taxon>
        <taxon>Burkholderia</taxon>
        <taxon>Burkholderia cepacia complex</taxon>
    </lineage>
</organism>
<dbReference type="RefSeq" id="WP_175025333.1">
    <property type="nucleotide sequence ID" value="NZ_CABVQC010000057.1"/>
</dbReference>
<accession>A0A6P2RDN2</accession>
<protein>
    <submittedName>
        <fullName evidence="1">Uncharacterized protein</fullName>
    </submittedName>
</protein>
<gene>
    <name evidence="1" type="ORF">BLA13014_06229</name>
</gene>